<dbReference type="AlphaFoldDB" id="A0ABD1FBM3"/>
<feature type="region of interest" description="Disordered" evidence="1">
    <location>
        <begin position="139"/>
        <end position="175"/>
    </location>
</feature>
<name>A0ABD1FBM3_HYPHA</name>
<keyword evidence="4" id="KW-1185">Reference proteome</keyword>
<keyword evidence="2" id="KW-0732">Signal</keyword>
<evidence type="ECO:0000313" key="4">
    <source>
        <dbReference type="Proteomes" id="UP001566132"/>
    </source>
</evidence>
<comment type="caution">
    <text evidence="3">The sequence shown here is derived from an EMBL/GenBank/DDBJ whole genome shotgun (WGS) entry which is preliminary data.</text>
</comment>
<feature type="signal peptide" evidence="2">
    <location>
        <begin position="1"/>
        <end position="18"/>
    </location>
</feature>
<evidence type="ECO:0000256" key="2">
    <source>
        <dbReference type="SAM" id="SignalP"/>
    </source>
</evidence>
<sequence length="175" mass="17926">MISGKLYVFILIFGVSVAYGPGDYVPKSFYVIDQFGHQSDKVQFRNRREIMPNPSLSRVRRGGGAYAGSYSGSGQIPDGFFDAAGGANAFAGSTSSANSGFGPGGPSSGKSYGGLGSGQSAGYKGPILFSRFGETEGTGIHVSGQAQGPNAAFASSSSSIDGQGKIKYSVQSGKY</sequence>
<proteinExistence type="predicted"/>
<dbReference type="EMBL" id="JBDJPC010000001">
    <property type="protein sequence ID" value="KAL1516658.1"/>
    <property type="molecule type" value="Genomic_DNA"/>
</dbReference>
<organism evidence="3 4">
    <name type="scientific">Hypothenemus hampei</name>
    <name type="common">Coffee berry borer</name>
    <dbReference type="NCBI Taxonomy" id="57062"/>
    <lineage>
        <taxon>Eukaryota</taxon>
        <taxon>Metazoa</taxon>
        <taxon>Ecdysozoa</taxon>
        <taxon>Arthropoda</taxon>
        <taxon>Hexapoda</taxon>
        <taxon>Insecta</taxon>
        <taxon>Pterygota</taxon>
        <taxon>Neoptera</taxon>
        <taxon>Endopterygota</taxon>
        <taxon>Coleoptera</taxon>
        <taxon>Polyphaga</taxon>
        <taxon>Cucujiformia</taxon>
        <taxon>Curculionidae</taxon>
        <taxon>Scolytinae</taxon>
        <taxon>Hypothenemus</taxon>
    </lineage>
</organism>
<protein>
    <submittedName>
        <fullName evidence="3">Uncharacterized protein</fullName>
    </submittedName>
</protein>
<accession>A0ABD1FBM3</accession>
<evidence type="ECO:0000256" key="1">
    <source>
        <dbReference type="SAM" id="MobiDB-lite"/>
    </source>
</evidence>
<reference evidence="3 4" key="1">
    <citation type="submission" date="2024-05" db="EMBL/GenBank/DDBJ databases">
        <title>Genetic variation in Jamaican populations of the coffee berry borer (Hypothenemus hampei).</title>
        <authorList>
            <person name="Errbii M."/>
            <person name="Myrie A."/>
        </authorList>
    </citation>
    <scope>NUCLEOTIDE SEQUENCE [LARGE SCALE GENOMIC DNA]</scope>
    <source>
        <strain evidence="3">JA-Hopewell-2020-01-JO</strain>
        <tissue evidence="3">Whole body</tissue>
    </source>
</reference>
<evidence type="ECO:0000313" key="3">
    <source>
        <dbReference type="EMBL" id="KAL1516658.1"/>
    </source>
</evidence>
<feature type="compositionally biased region" description="Polar residues" evidence="1">
    <location>
        <begin position="144"/>
        <end position="161"/>
    </location>
</feature>
<feature type="chain" id="PRO_5044792008" evidence="2">
    <location>
        <begin position="19"/>
        <end position="175"/>
    </location>
</feature>
<dbReference type="Proteomes" id="UP001566132">
    <property type="component" value="Unassembled WGS sequence"/>
</dbReference>
<gene>
    <name evidence="3" type="ORF">ABEB36_000541</name>
</gene>